<accession>A0A3M7M1D4</accession>
<dbReference type="AlphaFoldDB" id="A0A3M7M1D4"/>
<reference evidence="2 3" key="1">
    <citation type="journal article" date="2014" name="PLoS ONE">
        <title>De novo Genome Assembly of the Fungal Plant Pathogen Pyrenophora semeniperda.</title>
        <authorList>
            <person name="Soliai M.M."/>
            <person name="Meyer S.E."/>
            <person name="Udall J.A."/>
            <person name="Elzinga D.E."/>
            <person name="Hermansen R.A."/>
            <person name="Bodily P.M."/>
            <person name="Hart A.A."/>
            <person name="Coleman C.E."/>
        </authorList>
    </citation>
    <scope>NUCLEOTIDE SEQUENCE [LARGE SCALE GENOMIC DNA]</scope>
    <source>
        <strain evidence="2 3">CCB06</strain>
        <tissue evidence="2">Mycelium</tissue>
    </source>
</reference>
<keyword evidence="3" id="KW-1185">Reference proteome</keyword>
<evidence type="ECO:0000313" key="2">
    <source>
        <dbReference type="EMBL" id="RMZ68325.1"/>
    </source>
</evidence>
<evidence type="ECO:0000256" key="1">
    <source>
        <dbReference type="SAM" id="MobiDB-lite"/>
    </source>
</evidence>
<organism evidence="2 3">
    <name type="scientific">Pyrenophora seminiperda CCB06</name>
    <dbReference type="NCBI Taxonomy" id="1302712"/>
    <lineage>
        <taxon>Eukaryota</taxon>
        <taxon>Fungi</taxon>
        <taxon>Dikarya</taxon>
        <taxon>Ascomycota</taxon>
        <taxon>Pezizomycotina</taxon>
        <taxon>Dothideomycetes</taxon>
        <taxon>Pleosporomycetidae</taxon>
        <taxon>Pleosporales</taxon>
        <taxon>Pleosporineae</taxon>
        <taxon>Pleosporaceae</taxon>
        <taxon>Pyrenophora</taxon>
    </lineage>
</organism>
<gene>
    <name evidence="2" type="ORF">GMOD_00009933</name>
</gene>
<proteinExistence type="predicted"/>
<dbReference type="Proteomes" id="UP000265663">
    <property type="component" value="Unassembled WGS sequence"/>
</dbReference>
<name>A0A3M7M1D4_9PLEO</name>
<sequence>MHTRIHHVQVLCTINFSIRIHHYPLLPFRPHLSSANVVTPCFKRFDQVGGGHVSRTSGRCDDAEGRVGSRCHGDEAVQHKSDGFLVHGRVHVRFRHKSGGACRGDAQATHGLQAVGDVDFHLYLVVGGRVAGTLKKDFVAGRGVYRGPPVKALAGFGKEAGTLGEEVDGCGVGSDEGGFVGGGEGGAGFGGAGFEFDGEDGVVFDFGADGEVNPGGAGGQFDARGAAGDGLELGGGSDARVEEDAGGGHGAGGEKDAASGFYIVDDSLASGSLYLDARYGLTVTDSADDIGVHHELEVLELLGERKIGPHDTRTKAISHVPWRVAKDILLGVWILDEVGFGPSLGGEELGKHAIRSVVIADAVLGAICLSGVALVDAVSSG</sequence>
<protein>
    <submittedName>
        <fullName evidence="2">Uncharacterized protein</fullName>
    </submittedName>
</protein>
<dbReference type="EMBL" id="KE747815">
    <property type="protein sequence ID" value="RMZ68325.1"/>
    <property type="molecule type" value="Genomic_DNA"/>
</dbReference>
<evidence type="ECO:0000313" key="3">
    <source>
        <dbReference type="Proteomes" id="UP000265663"/>
    </source>
</evidence>
<feature type="region of interest" description="Disordered" evidence="1">
    <location>
        <begin position="232"/>
        <end position="254"/>
    </location>
</feature>